<protein>
    <submittedName>
        <fullName evidence="1">Uncharacterized protein</fullName>
    </submittedName>
</protein>
<comment type="caution">
    <text evidence="1">The sequence shown here is derived from an EMBL/GenBank/DDBJ whole genome shotgun (WGS) entry which is preliminary data.</text>
</comment>
<sequence length="41" mass="4762">MKIVRGLILFVDKSGQWKPIRLCSKSLLFLQFVKTGTPKKR</sequence>
<name>F5SYR0_9GAMM</name>
<accession>F5SYR0</accession>
<dbReference type="Proteomes" id="UP000003544">
    <property type="component" value="Unassembled WGS sequence"/>
</dbReference>
<evidence type="ECO:0000313" key="2">
    <source>
        <dbReference type="Proteomes" id="UP000003544"/>
    </source>
</evidence>
<dbReference type="AlphaFoldDB" id="F5SYR0"/>
<proteinExistence type="predicted"/>
<dbReference type="STRING" id="1026882.MAMP_01269"/>
<reference evidence="1 2" key="1">
    <citation type="journal article" date="2011" name="J. Bacteriol.">
        <title>Draft genome sequence of Methylophaga aminisulfidivorans MP T.</title>
        <authorList>
            <person name="Han G.H."/>
            <person name="Kim W."/>
            <person name="Chun J."/>
            <person name="Kim S.W."/>
        </authorList>
    </citation>
    <scope>NUCLEOTIDE SEQUENCE [LARGE SCALE GENOMIC DNA]</scope>
    <source>
        <strain evidence="2">MP(T)</strain>
    </source>
</reference>
<gene>
    <name evidence="1" type="ORF">MAMP_01269</name>
</gene>
<keyword evidence="2" id="KW-1185">Reference proteome</keyword>
<evidence type="ECO:0000313" key="1">
    <source>
        <dbReference type="EMBL" id="EGL54545.1"/>
    </source>
</evidence>
<organism evidence="1 2">
    <name type="scientific">Methylophaga aminisulfidivorans MP</name>
    <dbReference type="NCBI Taxonomy" id="1026882"/>
    <lineage>
        <taxon>Bacteria</taxon>
        <taxon>Pseudomonadati</taxon>
        <taxon>Pseudomonadota</taxon>
        <taxon>Gammaproteobacteria</taxon>
        <taxon>Thiotrichales</taxon>
        <taxon>Piscirickettsiaceae</taxon>
        <taxon>Methylophaga</taxon>
    </lineage>
</organism>
<dbReference type="EMBL" id="AFIG01000001">
    <property type="protein sequence ID" value="EGL54545.1"/>
    <property type="molecule type" value="Genomic_DNA"/>
</dbReference>